<protein>
    <submittedName>
        <fullName evidence="2">Uncharacterized protein</fullName>
    </submittedName>
</protein>
<name>A0A914PBW4_9BILA</name>
<proteinExistence type="predicted"/>
<keyword evidence="1" id="KW-1185">Reference proteome</keyword>
<dbReference type="WBParaSite" id="PDA_v2.g15077.t1">
    <property type="protein sequence ID" value="PDA_v2.g15077.t1"/>
    <property type="gene ID" value="PDA_v2.g15077"/>
</dbReference>
<reference evidence="2" key="1">
    <citation type="submission" date="2022-11" db="UniProtKB">
        <authorList>
            <consortium name="WormBaseParasite"/>
        </authorList>
    </citation>
    <scope>IDENTIFICATION</scope>
</reference>
<dbReference type="Gene3D" id="3.30.420.40">
    <property type="match status" value="1"/>
</dbReference>
<sequence>MDLYISFDEEKPKYCQKALEAVRTKPTFVVHNIFEIMSKSPESVPECAFHDFKIIKDEEYPVLLEFDNFGETRKHATPEFLMALLLRQHLKAIKKEIGMKSKKIAFTTFDEFSDEEWNRVNMKLTEACEMVKIECEVFDLKKVRKL</sequence>
<evidence type="ECO:0000313" key="2">
    <source>
        <dbReference type="WBParaSite" id="PDA_v2.g15077.t1"/>
    </source>
</evidence>
<organism evidence="1 2">
    <name type="scientific">Panagrolaimus davidi</name>
    <dbReference type="NCBI Taxonomy" id="227884"/>
    <lineage>
        <taxon>Eukaryota</taxon>
        <taxon>Metazoa</taxon>
        <taxon>Ecdysozoa</taxon>
        <taxon>Nematoda</taxon>
        <taxon>Chromadorea</taxon>
        <taxon>Rhabditida</taxon>
        <taxon>Tylenchina</taxon>
        <taxon>Panagrolaimomorpha</taxon>
        <taxon>Panagrolaimoidea</taxon>
        <taxon>Panagrolaimidae</taxon>
        <taxon>Panagrolaimus</taxon>
    </lineage>
</organism>
<accession>A0A914PBW4</accession>
<dbReference type="Proteomes" id="UP000887578">
    <property type="component" value="Unplaced"/>
</dbReference>
<evidence type="ECO:0000313" key="1">
    <source>
        <dbReference type="Proteomes" id="UP000887578"/>
    </source>
</evidence>
<dbReference type="AlphaFoldDB" id="A0A914PBW4"/>